<name>A0A5C3KBV9_COPMA</name>
<protein>
    <submittedName>
        <fullName evidence="1">Uncharacterized protein</fullName>
    </submittedName>
</protein>
<gene>
    <name evidence="1" type="ORF">FA15DRAFT_553137</name>
</gene>
<dbReference type="AlphaFoldDB" id="A0A5C3KBV9"/>
<evidence type="ECO:0000313" key="1">
    <source>
        <dbReference type="EMBL" id="TFK17490.1"/>
    </source>
</evidence>
<feature type="non-terminal residue" evidence="1">
    <location>
        <position position="60"/>
    </location>
</feature>
<accession>A0A5C3KBV9</accession>
<evidence type="ECO:0000313" key="2">
    <source>
        <dbReference type="Proteomes" id="UP000307440"/>
    </source>
</evidence>
<dbReference type="Proteomes" id="UP000307440">
    <property type="component" value="Unassembled WGS sequence"/>
</dbReference>
<dbReference type="EMBL" id="ML210502">
    <property type="protein sequence ID" value="TFK17490.1"/>
    <property type="molecule type" value="Genomic_DNA"/>
</dbReference>
<organism evidence="1 2">
    <name type="scientific">Coprinopsis marcescibilis</name>
    <name type="common">Agaric fungus</name>
    <name type="synonym">Psathyrella marcescibilis</name>
    <dbReference type="NCBI Taxonomy" id="230819"/>
    <lineage>
        <taxon>Eukaryota</taxon>
        <taxon>Fungi</taxon>
        <taxon>Dikarya</taxon>
        <taxon>Basidiomycota</taxon>
        <taxon>Agaricomycotina</taxon>
        <taxon>Agaricomycetes</taxon>
        <taxon>Agaricomycetidae</taxon>
        <taxon>Agaricales</taxon>
        <taxon>Agaricineae</taxon>
        <taxon>Psathyrellaceae</taxon>
        <taxon>Coprinopsis</taxon>
    </lineage>
</organism>
<dbReference type="OrthoDB" id="1607513at2759"/>
<dbReference type="STRING" id="230819.A0A5C3KBV9"/>
<feature type="non-terminal residue" evidence="1">
    <location>
        <position position="1"/>
    </location>
</feature>
<sequence length="60" mass="6813">LQDSDIPHQTSVHSRIGKMYESHLEELQSELKKAVGKVSFTTDIWTDPNLASFMAVTAHW</sequence>
<reference evidence="1 2" key="1">
    <citation type="journal article" date="2019" name="Nat. Ecol. Evol.">
        <title>Megaphylogeny resolves global patterns of mushroom evolution.</title>
        <authorList>
            <person name="Varga T."/>
            <person name="Krizsan K."/>
            <person name="Foldi C."/>
            <person name="Dima B."/>
            <person name="Sanchez-Garcia M."/>
            <person name="Sanchez-Ramirez S."/>
            <person name="Szollosi G.J."/>
            <person name="Szarkandi J.G."/>
            <person name="Papp V."/>
            <person name="Albert L."/>
            <person name="Andreopoulos W."/>
            <person name="Angelini C."/>
            <person name="Antonin V."/>
            <person name="Barry K.W."/>
            <person name="Bougher N.L."/>
            <person name="Buchanan P."/>
            <person name="Buyck B."/>
            <person name="Bense V."/>
            <person name="Catcheside P."/>
            <person name="Chovatia M."/>
            <person name="Cooper J."/>
            <person name="Damon W."/>
            <person name="Desjardin D."/>
            <person name="Finy P."/>
            <person name="Geml J."/>
            <person name="Haridas S."/>
            <person name="Hughes K."/>
            <person name="Justo A."/>
            <person name="Karasinski D."/>
            <person name="Kautmanova I."/>
            <person name="Kiss B."/>
            <person name="Kocsube S."/>
            <person name="Kotiranta H."/>
            <person name="LaButti K.M."/>
            <person name="Lechner B.E."/>
            <person name="Liimatainen K."/>
            <person name="Lipzen A."/>
            <person name="Lukacs Z."/>
            <person name="Mihaltcheva S."/>
            <person name="Morgado L.N."/>
            <person name="Niskanen T."/>
            <person name="Noordeloos M.E."/>
            <person name="Ohm R.A."/>
            <person name="Ortiz-Santana B."/>
            <person name="Ovrebo C."/>
            <person name="Racz N."/>
            <person name="Riley R."/>
            <person name="Savchenko A."/>
            <person name="Shiryaev A."/>
            <person name="Soop K."/>
            <person name="Spirin V."/>
            <person name="Szebenyi C."/>
            <person name="Tomsovsky M."/>
            <person name="Tulloss R.E."/>
            <person name="Uehling J."/>
            <person name="Grigoriev I.V."/>
            <person name="Vagvolgyi C."/>
            <person name="Papp T."/>
            <person name="Martin F.M."/>
            <person name="Miettinen O."/>
            <person name="Hibbett D.S."/>
            <person name="Nagy L.G."/>
        </authorList>
    </citation>
    <scope>NUCLEOTIDE SEQUENCE [LARGE SCALE GENOMIC DNA]</scope>
    <source>
        <strain evidence="1 2">CBS 121175</strain>
    </source>
</reference>
<keyword evidence="2" id="KW-1185">Reference proteome</keyword>
<proteinExistence type="predicted"/>